<evidence type="ECO:0000256" key="2">
    <source>
        <dbReference type="SAM" id="SignalP"/>
    </source>
</evidence>
<feature type="domain" description="SbsA Ig-like" evidence="3">
    <location>
        <begin position="34"/>
        <end position="135"/>
    </location>
</feature>
<dbReference type="Gene3D" id="2.60.40.1120">
    <property type="entry name" value="Carboxypeptidase-like, regulatory domain"/>
    <property type="match status" value="1"/>
</dbReference>
<protein>
    <submittedName>
        <fullName evidence="4">Ig-like domain-containing protein</fullName>
    </submittedName>
</protein>
<sequence>MALPARASIFLLLTAAAGLGGCAAISSPEGGTRDTIPPKLVSTTPANGARNVTGQSVRLEFSEQVQLKDLQKNLIVAPVLGDKDTYKIREDRSAITLTFDRPFAPNTTYSFNFGNSISDITESNPAQKVVLSFSTGARLDSGSVRGVVRDLLTGQPTENTAVVLYPEADTANIRRGRPYYLARTDKQGGFELQNLKEGRYRAFALADKNQSNRYEEGEKIGYLPELLTVRPGLDSLQFLLTRPDARRPLVTTQKTNPTDFRISFNEGVERITLAPLGTAPVSPALSEAVQLTEKGRTALLYRTPALTEGRYLLASTDSAGNVGRDTINVRFQGNSPARRGAAYTVEGSPREVYRQGQVKFVFTEPVRLAPNKPVGTLVEDSVKRRPLRLPQDGTLSPDRTTLALNLNTNARKTVTFLLDSTVISSITGQRLGLKPLRLRVSEQTATGTLSGPLQTKATRYWVQLLESNGQVLTTLDSPRGTYRFDNLQPGTYRVRVLIDTNQDGRWQGGDPQLRRPPEPVYLFPKAIQVRSNFDNVETLSF</sequence>
<evidence type="ECO:0000256" key="1">
    <source>
        <dbReference type="ARBA" id="ARBA00022729"/>
    </source>
</evidence>
<evidence type="ECO:0000313" key="4">
    <source>
        <dbReference type="EMBL" id="UPL49076.1"/>
    </source>
</evidence>
<organism evidence="4 5">
    <name type="scientific">Hymenobacter sublimis</name>
    <dbReference type="NCBI Taxonomy" id="2933777"/>
    <lineage>
        <taxon>Bacteria</taxon>
        <taxon>Pseudomonadati</taxon>
        <taxon>Bacteroidota</taxon>
        <taxon>Cytophagia</taxon>
        <taxon>Cytophagales</taxon>
        <taxon>Hymenobacteraceae</taxon>
        <taxon>Hymenobacter</taxon>
    </lineage>
</organism>
<feature type="chain" id="PRO_5047154356" evidence="2">
    <location>
        <begin position="24"/>
        <end position="541"/>
    </location>
</feature>
<evidence type="ECO:0000259" key="3">
    <source>
        <dbReference type="Pfam" id="PF13205"/>
    </source>
</evidence>
<dbReference type="InterPro" id="IPR013784">
    <property type="entry name" value="Carb-bd-like_fold"/>
</dbReference>
<dbReference type="SUPFAM" id="SSF49478">
    <property type="entry name" value="Cna protein B-type domain"/>
    <property type="match status" value="1"/>
</dbReference>
<dbReference type="InterPro" id="IPR003961">
    <property type="entry name" value="FN3_dom"/>
</dbReference>
<accession>A0ABY4JBC8</accession>
<proteinExistence type="predicted"/>
<dbReference type="Proteomes" id="UP000829647">
    <property type="component" value="Chromosome"/>
</dbReference>
<dbReference type="InterPro" id="IPR032812">
    <property type="entry name" value="SbsA_Ig"/>
</dbReference>
<gene>
    <name evidence="4" type="ORF">MWH26_18040</name>
</gene>
<dbReference type="EMBL" id="CP095848">
    <property type="protein sequence ID" value="UPL49076.1"/>
    <property type="molecule type" value="Genomic_DNA"/>
</dbReference>
<dbReference type="Pfam" id="PF13205">
    <property type="entry name" value="Big_5"/>
    <property type="match status" value="1"/>
</dbReference>
<dbReference type="PROSITE" id="PS51257">
    <property type="entry name" value="PROKAR_LIPOPROTEIN"/>
    <property type="match status" value="1"/>
</dbReference>
<keyword evidence="5" id="KW-1185">Reference proteome</keyword>
<feature type="signal peptide" evidence="2">
    <location>
        <begin position="1"/>
        <end position="23"/>
    </location>
</feature>
<dbReference type="CDD" id="cd00063">
    <property type="entry name" value="FN3"/>
    <property type="match status" value="1"/>
</dbReference>
<dbReference type="RefSeq" id="WP_247975372.1">
    <property type="nucleotide sequence ID" value="NZ_CP095848.1"/>
</dbReference>
<name>A0ABY4JBC8_9BACT</name>
<evidence type="ECO:0000313" key="5">
    <source>
        <dbReference type="Proteomes" id="UP000829647"/>
    </source>
</evidence>
<keyword evidence="1 2" id="KW-0732">Signal</keyword>
<dbReference type="SUPFAM" id="SSF49452">
    <property type="entry name" value="Starch-binding domain-like"/>
    <property type="match status" value="1"/>
</dbReference>
<reference evidence="4 5" key="1">
    <citation type="submission" date="2022-04" db="EMBL/GenBank/DDBJ databases">
        <title>Hymenobacter sp. isolated from the air.</title>
        <authorList>
            <person name="Won M."/>
            <person name="Lee C.-M."/>
            <person name="Woen H.-Y."/>
            <person name="Kwon S.-W."/>
        </authorList>
    </citation>
    <scope>NUCLEOTIDE SEQUENCE [LARGE SCALE GENOMIC DNA]</scope>
    <source>
        <strain evidence="5">5516 S-25</strain>
    </source>
</reference>